<dbReference type="Gene3D" id="2.130.10.10">
    <property type="entry name" value="YVTN repeat-like/Quinoprotein amine dehydrogenase"/>
    <property type="match status" value="1"/>
</dbReference>
<protein>
    <recommendedName>
        <fullName evidence="2">Pyrrolo-quinoline quinone repeat domain-containing protein</fullName>
    </recommendedName>
</protein>
<keyword evidence="1" id="KW-1133">Transmembrane helix</keyword>
<evidence type="ECO:0000313" key="3">
    <source>
        <dbReference type="EMBL" id="BBY27027.1"/>
    </source>
</evidence>
<dbReference type="InterPro" id="IPR015943">
    <property type="entry name" value="WD40/YVTN_repeat-like_dom_sf"/>
</dbReference>
<keyword evidence="4" id="KW-1185">Reference proteome</keyword>
<evidence type="ECO:0000256" key="1">
    <source>
        <dbReference type="SAM" id="Phobius"/>
    </source>
</evidence>
<keyword evidence="1" id="KW-0472">Membrane</keyword>
<dbReference type="SMART" id="SM00564">
    <property type="entry name" value="PQQ"/>
    <property type="match status" value="2"/>
</dbReference>
<evidence type="ECO:0000259" key="2">
    <source>
        <dbReference type="Pfam" id="PF13360"/>
    </source>
</evidence>
<dbReference type="AlphaFoldDB" id="A0A7I7QM00"/>
<feature type="domain" description="Pyrrolo-quinoline quinone repeat" evidence="2">
    <location>
        <begin position="86"/>
        <end position="307"/>
    </location>
</feature>
<proteinExistence type="predicted"/>
<feature type="transmembrane region" description="Helical" evidence="1">
    <location>
        <begin position="12"/>
        <end position="32"/>
    </location>
</feature>
<reference evidence="3 4" key="1">
    <citation type="journal article" date="2019" name="Emerg. Microbes Infect.">
        <title>Comprehensive subspecies identification of 175 nontuberculous mycobacteria species based on 7547 genomic profiles.</title>
        <authorList>
            <person name="Matsumoto Y."/>
            <person name="Kinjo T."/>
            <person name="Motooka D."/>
            <person name="Nabeya D."/>
            <person name="Jung N."/>
            <person name="Uechi K."/>
            <person name="Horii T."/>
            <person name="Iida T."/>
            <person name="Fujita J."/>
            <person name="Nakamura S."/>
        </authorList>
    </citation>
    <scope>NUCLEOTIDE SEQUENCE [LARGE SCALE GENOMIC DNA]</scope>
    <source>
        <strain evidence="3 4">JCM 17899</strain>
    </source>
</reference>
<dbReference type="RefSeq" id="WP_163795978.1">
    <property type="nucleotide sequence ID" value="NZ_AP022588.1"/>
</dbReference>
<dbReference type="Pfam" id="PF13360">
    <property type="entry name" value="PQQ_2"/>
    <property type="match status" value="1"/>
</dbReference>
<dbReference type="InterPro" id="IPR011047">
    <property type="entry name" value="Quinoprotein_ADH-like_sf"/>
</dbReference>
<dbReference type="InterPro" id="IPR018391">
    <property type="entry name" value="PQQ_b-propeller_rpt"/>
</dbReference>
<organism evidence="3 4">
    <name type="scientific">Mycolicibacterium sediminis</name>
    <dbReference type="NCBI Taxonomy" id="1286180"/>
    <lineage>
        <taxon>Bacteria</taxon>
        <taxon>Bacillati</taxon>
        <taxon>Actinomycetota</taxon>
        <taxon>Actinomycetes</taxon>
        <taxon>Mycobacteriales</taxon>
        <taxon>Mycobacteriaceae</taxon>
        <taxon>Mycolicibacterium</taxon>
    </lineage>
</organism>
<evidence type="ECO:0000313" key="4">
    <source>
        <dbReference type="Proteomes" id="UP000467193"/>
    </source>
</evidence>
<dbReference type="EMBL" id="AP022588">
    <property type="protein sequence ID" value="BBY27027.1"/>
    <property type="molecule type" value="Genomic_DNA"/>
</dbReference>
<dbReference type="Proteomes" id="UP000467193">
    <property type="component" value="Chromosome"/>
</dbReference>
<keyword evidence="1" id="KW-0812">Transmembrane</keyword>
<gene>
    <name evidence="3" type="ORF">MSEDJ_11230</name>
</gene>
<accession>A0A7I7QM00</accession>
<dbReference type="SUPFAM" id="SSF50998">
    <property type="entry name" value="Quinoprotein alcohol dehydrogenase-like"/>
    <property type="match status" value="1"/>
</dbReference>
<dbReference type="KEGG" id="msei:MSEDJ_11230"/>
<name>A0A7I7QM00_9MYCO</name>
<sequence length="410" mass="42342">MSPRVLTRRSKIALAIAVTAAVVIGVVVFTSGSDESDVDATTSEPTEVPAVPAILGDERFDLLVSDRSDATAHVLAGGPGFAVAVDGGLTAYGADGVERWHYRPADTAVTDVHAYDDGTVLIAALSDNLVAFDANTGIQLWTSQSKDVRGAFAGYQNSQEEDPAPALARQLAQSTGTVMMAFDPRTGDEKWRQSRGCSSTAYTPRQLLCLNGFDGGAGVTVVDAATGSAGVDIVATVPGASYPSSRVVSSGGGVALAFGIRSSQNRQNSSQVIYLDTTSRAIVPLGDASVTGGDPRGDLLVSTRLDRSSTVALHDVAGTQRCAFAPDVAPSYDGFGVTAWLTDQIISVVNRGSVVDPESSLAVLDRDCRSVAAPPVSDATEITDIVPVPGATLMVRGGDDGIHVVGYSPR</sequence>
<dbReference type="InterPro" id="IPR002372">
    <property type="entry name" value="PQQ_rpt_dom"/>
</dbReference>